<dbReference type="Pfam" id="PF11999">
    <property type="entry name" value="Ice_binding"/>
    <property type="match status" value="1"/>
</dbReference>
<proteinExistence type="inferred from homology"/>
<sequence length="187" mass="19580">MTGFTLVLDSSGQFSKSTQVTGNVYAASYATPTAPELSTAVYDMEAAYNDGAGRATTKPESEYGAPKYAGEIGGKTLGPGVYSFIIDVNISNDVTFSGTSEDVFIIRTSASFIQATNTQVILEGGALAENIFWVSALEYSLAADSHTEGIILAKTAVKFATGASINGRIFAQTAVTLQKVLITQTTC</sequence>
<accession>A0A1E7EZ50</accession>
<dbReference type="InterPro" id="IPR021884">
    <property type="entry name" value="Ice-bd_prot"/>
</dbReference>
<comment type="similarity">
    <text evidence="1">Belongs to the ice-binding protein family.</text>
</comment>
<evidence type="ECO:0000313" key="3">
    <source>
        <dbReference type="EMBL" id="OEU11137.1"/>
    </source>
</evidence>
<evidence type="ECO:0008006" key="5">
    <source>
        <dbReference type="Google" id="ProtNLM"/>
    </source>
</evidence>
<name>A0A1E7EZ50_9STRA</name>
<dbReference type="Proteomes" id="UP000095751">
    <property type="component" value="Unassembled WGS sequence"/>
</dbReference>
<dbReference type="OrthoDB" id="10264374at2759"/>
<dbReference type="EMBL" id="KV784369">
    <property type="protein sequence ID" value="OEU11137.1"/>
    <property type="molecule type" value="Genomic_DNA"/>
</dbReference>
<dbReference type="KEGG" id="fcy:FRACYDRAFT_270925"/>
<protein>
    <recommendedName>
        <fullName evidence="5">Antifreeze protein</fullName>
    </recommendedName>
</protein>
<evidence type="ECO:0000256" key="2">
    <source>
        <dbReference type="ARBA" id="ARBA00022729"/>
    </source>
</evidence>
<dbReference type="AlphaFoldDB" id="A0A1E7EZ50"/>
<evidence type="ECO:0000256" key="1">
    <source>
        <dbReference type="ARBA" id="ARBA00005445"/>
    </source>
</evidence>
<reference evidence="3 4" key="1">
    <citation type="submission" date="2016-09" db="EMBL/GenBank/DDBJ databases">
        <title>Extensive genetic diversity and differential bi-allelic expression allows diatom success in the polar Southern Ocean.</title>
        <authorList>
            <consortium name="DOE Joint Genome Institute"/>
            <person name="Mock T."/>
            <person name="Otillar R.P."/>
            <person name="Strauss J."/>
            <person name="Dupont C."/>
            <person name="Frickenhaus S."/>
            <person name="Maumus F."/>
            <person name="Mcmullan M."/>
            <person name="Sanges R."/>
            <person name="Schmutz J."/>
            <person name="Toseland A."/>
            <person name="Valas R."/>
            <person name="Veluchamy A."/>
            <person name="Ward B.J."/>
            <person name="Allen A."/>
            <person name="Barry K."/>
            <person name="Falciatore A."/>
            <person name="Ferrante M."/>
            <person name="Fortunato A.E."/>
            <person name="Gloeckner G."/>
            <person name="Gruber A."/>
            <person name="Hipkin R."/>
            <person name="Janech M."/>
            <person name="Kroth P."/>
            <person name="Leese F."/>
            <person name="Lindquist E."/>
            <person name="Lyon B.R."/>
            <person name="Martin J."/>
            <person name="Mayer C."/>
            <person name="Parker M."/>
            <person name="Quesneville H."/>
            <person name="Raymond J."/>
            <person name="Uhlig C."/>
            <person name="Valentin K.U."/>
            <person name="Worden A.Z."/>
            <person name="Armbrust E.V."/>
            <person name="Bowler C."/>
            <person name="Green B."/>
            <person name="Moulton V."/>
            <person name="Van Oosterhout C."/>
            <person name="Grigoriev I."/>
        </authorList>
    </citation>
    <scope>NUCLEOTIDE SEQUENCE [LARGE SCALE GENOMIC DNA]</scope>
    <source>
        <strain evidence="3 4">CCMP1102</strain>
    </source>
</reference>
<keyword evidence="2" id="KW-0732">Signal</keyword>
<dbReference type="InParanoid" id="A0A1E7EZ50"/>
<evidence type="ECO:0000313" key="4">
    <source>
        <dbReference type="Proteomes" id="UP000095751"/>
    </source>
</evidence>
<gene>
    <name evidence="3" type="ORF">FRACYDRAFT_270925</name>
</gene>
<keyword evidence="4" id="KW-1185">Reference proteome</keyword>
<organism evidence="3 4">
    <name type="scientific">Fragilariopsis cylindrus CCMP1102</name>
    <dbReference type="NCBI Taxonomy" id="635003"/>
    <lineage>
        <taxon>Eukaryota</taxon>
        <taxon>Sar</taxon>
        <taxon>Stramenopiles</taxon>
        <taxon>Ochrophyta</taxon>
        <taxon>Bacillariophyta</taxon>
        <taxon>Bacillariophyceae</taxon>
        <taxon>Bacillariophycidae</taxon>
        <taxon>Bacillariales</taxon>
        <taxon>Bacillariaceae</taxon>
        <taxon>Fragilariopsis</taxon>
    </lineage>
</organism>